<keyword evidence="3 4" id="KW-0862">Zinc</keyword>
<evidence type="ECO:0000256" key="3">
    <source>
        <dbReference type="ARBA" id="ARBA00022833"/>
    </source>
</evidence>
<dbReference type="GO" id="GO:0016788">
    <property type="term" value="F:hydrolase activity, acting on ester bonds"/>
    <property type="evidence" value="ECO:0007669"/>
    <property type="project" value="InterPro"/>
</dbReference>
<gene>
    <name evidence="6" type="primary">TATDN2</name>
    <name evidence="6" type="ORF">SNAT2548_LOCUS32342</name>
</gene>
<dbReference type="AlphaFoldDB" id="A0A812UKV0"/>
<dbReference type="SUPFAM" id="SSF90229">
    <property type="entry name" value="CCCH zinc finger"/>
    <property type="match status" value="2"/>
</dbReference>
<feature type="zinc finger region" description="C3H1-type" evidence="4">
    <location>
        <begin position="113"/>
        <end position="140"/>
    </location>
</feature>
<feature type="zinc finger region" description="C3H1-type" evidence="4">
    <location>
        <begin position="148"/>
        <end position="174"/>
    </location>
</feature>
<dbReference type="InterPro" id="IPR036855">
    <property type="entry name" value="Znf_CCCH_sf"/>
</dbReference>
<dbReference type="InterPro" id="IPR001130">
    <property type="entry name" value="TatD-like"/>
</dbReference>
<dbReference type="Pfam" id="PF01026">
    <property type="entry name" value="TatD_DNase"/>
    <property type="match status" value="1"/>
</dbReference>
<keyword evidence="7" id="KW-1185">Reference proteome</keyword>
<evidence type="ECO:0000259" key="5">
    <source>
        <dbReference type="PROSITE" id="PS50103"/>
    </source>
</evidence>
<dbReference type="InterPro" id="IPR000571">
    <property type="entry name" value="Znf_CCCH"/>
</dbReference>
<keyword evidence="2 4" id="KW-0863">Zinc-finger</keyword>
<evidence type="ECO:0000313" key="6">
    <source>
        <dbReference type="EMBL" id="CAE7569032.1"/>
    </source>
</evidence>
<dbReference type="CDD" id="cd01310">
    <property type="entry name" value="TatD_DNAse"/>
    <property type="match status" value="1"/>
</dbReference>
<keyword evidence="1 4" id="KW-0479">Metal-binding</keyword>
<dbReference type="EMBL" id="CAJNDS010002706">
    <property type="protein sequence ID" value="CAE7569032.1"/>
    <property type="molecule type" value="Genomic_DNA"/>
</dbReference>
<dbReference type="SUPFAM" id="SSF51556">
    <property type="entry name" value="Metallo-dependent hydrolases"/>
    <property type="match status" value="1"/>
</dbReference>
<evidence type="ECO:0000313" key="7">
    <source>
        <dbReference type="Proteomes" id="UP000604046"/>
    </source>
</evidence>
<dbReference type="Gene3D" id="3.30.1370.210">
    <property type="match status" value="1"/>
</dbReference>
<dbReference type="Gene3D" id="3.20.20.140">
    <property type="entry name" value="Metal-dependent hydrolases"/>
    <property type="match status" value="1"/>
</dbReference>
<evidence type="ECO:0000256" key="1">
    <source>
        <dbReference type="ARBA" id="ARBA00022723"/>
    </source>
</evidence>
<evidence type="ECO:0000256" key="4">
    <source>
        <dbReference type="PROSITE-ProRule" id="PRU00723"/>
    </source>
</evidence>
<dbReference type="OrthoDB" id="6079689at2759"/>
<protein>
    <submittedName>
        <fullName evidence="6">TATDN2 protein</fullName>
    </submittedName>
</protein>
<dbReference type="SMART" id="SM00356">
    <property type="entry name" value="ZnF_C3H1"/>
    <property type="match status" value="3"/>
</dbReference>
<dbReference type="InterPro" id="IPR032466">
    <property type="entry name" value="Metal_Hydrolase"/>
</dbReference>
<proteinExistence type="predicted"/>
<dbReference type="Pfam" id="PF00642">
    <property type="entry name" value="zf-CCCH"/>
    <property type="match status" value="1"/>
</dbReference>
<evidence type="ECO:0000256" key="2">
    <source>
        <dbReference type="ARBA" id="ARBA00022771"/>
    </source>
</evidence>
<comment type="caution">
    <text evidence="6">The sequence shown here is derived from an EMBL/GenBank/DDBJ whole genome shotgun (WGS) entry which is preliminary data.</text>
</comment>
<dbReference type="GO" id="GO:0008270">
    <property type="term" value="F:zinc ion binding"/>
    <property type="evidence" value="ECO:0007669"/>
    <property type="project" value="UniProtKB-KW"/>
</dbReference>
<feature type="domain" description="C3H1-type" evidence="5">
    <location>
        <begin position="183"/>
        <end position="209"/>
    </location>
</feature>
<feature type="domain" description="C3H1-type" evidence="5">
    <location>
        <begin position="113"/>
        <end position="140"/>
    </location>
</feature>
<dbReference type="PANTHER" id="PTHR46363">
    <property type="entry name" value="DEOXYRIBONUCLEASE TATDN2-RELATED"/>
    <property type="match status" value="1"/>
</dbReference>
<accession>A0A812UKV0</accession>
<dbReference type="Proteomes" id="UP000604046">
    <property type="component" value="Unassembled WGS sequence"/>
</dbReference>
<dbReference type="PROSITE" id="PS50103">
    <property type="entry name" value="ZF_C3H1"/>
    <property type="match status" value="3"/>
</dbReference>
<sequence>MQSMMPITTLMISQIPDHMDADTFRRQLDTWGFVGTYNFFYMPPETCYFQRLGRKVVMFPYKARANRFVGSGDMVNGPLIVPTPTPAAWAINGAQAMMNSPSGKFSPQIRGQFHKTKMCAFHKKKKCTMGHGCPFAHSREELNAPPDLSKTKLCVNFFRKKCNDANCKFAHGHSELRATGSVYKTELCRAWAANNCKAGDTCRYAHGVKELRGGMSSMGANGMGYMGYMDDEFMALDGMGIGCDVMGGLTGIWENEAANASAVGRSLIRVSDLAEHSAEAFRQGNLRYVYALSGGRQTKSATDGTSNCVLVACLLHLVFAIMVNVACEPKRKVVLRVKGTFMECCDGSFLRGAESCEMLSVSIMLRYVCAHWPAHLILLDGGHLFVLQLGMICSSCGTYNEAGDGKHGSIPCAIRRFLPVRLAGETSENRTWHQDLDRSEPFLSHRCTLWSGMPYVDVHCHLEEVVQEMRRRHAVPSLNKDPADLTEEEISLWKEVGWMEGPVQGQHWTQTWDQLSAHQRNAAMSLGYTERSWNQNKWLLPRLSWEELGPTTRRSLVVLGETRESWDGWSMQSWSAQSTQPGDLHLARMQALNETRPWSALTPNQRSAATALGFTKEIWLYEEMADLHTVVDSHFGKGFEGCITQGCDTESLSLAKHLALSHPLVFVTFGCHPKAAWFYNDEFEAALLTHIRACGEKVVGFGEFGLDYSHPYFGPNEENRQQQREVFVRQLELAVSLSMTLVIHSREADADTLKLMRASVPKTYKVHVHAYRGSIVFMKQLLEEWSQLYIGMPGIVTMPDENAQELVQQCPLERMVVETDAPYLPIKGHWLSHPGLVPEVIAKVAELKGMELHHVARVLRQNAYVLYGI</sequence>
<dbReference type="PANTHER" id="PTHR46363:SF1">
    <property type="entry name" value="DEOXYRIBONUCLEASE TATDN2-RELATED"/>
    <property type="match status" value="1"/>
</dbReference>
<name>A0A812UKV0_9DINO</name>
<organism evidence="6 7">
    <name type="scientific">Symbiodinium natans</name>
    <dbReference type="NCBI Taxonomy" id="878477"/>
    <lineage>
        <taxon>Eukaryota</taxon>
        <taxon>Sar</taxon>
        <taxon>Alveolata</taxon>
        <taxon>Dinophyceae</taxon>
        <taxon>Suessiales</taxon>
        <taxon>Symbiodiniaceae</taxon>
        <taxon>Symbiodinium</taxon>
    </lineage>
</organism>
<reference evidence="6" key="1">
    <citation type="submission" date="2021-02" db="EMBL/GenBank/DDBJ databases">
        <authorList>
            <person name="Dougan E. K."/>
            <person name="Rhodes N."/>
            <person name="Thang M."/>
            <person name="Chan C."/>
        </authorList>
    </citation>
    <scope>NUCLEOTIDE SEQUENCE</scope>
</reference>
<dbReference type="Gene3D" id="4.10.1000.10">
    <property type="entry name" value="Zinc finger, CCCH-type"/>
    <property type="match status" value="1"/>
</dbReference>
<feature type="domain" description="C3H1-type" evidence="5">
    <location>
        <begin position="148"/>
        <end position="174"/>
    </location>
</feature>
<feature type="zinc finger region" description="C3H1-type" evidence="4">
    <location>
        <begin position="183"/>
        <end position="209"/>
    </location>
</feature>